<reference evidence="2 3" key="1">
    <citation type="submission" date="2017-08" db="EMBL/GenBank/DDBJ databases">
        <title>Infants hospitalized years apart are colonized by the same room-sourced microbial strains.</title>
        <authorList>
            <person name="Brooks B."/>
            <person name="Olm M.R."/>
            <person name="Firek B.A."/>
            <person name="Baker R."/>
            <person name="Thomas B.C."/>
            <person name="Morowitz M.J."/>
            <person name="Banfield J.F."/>
        </authorList>
    </citation>
    <scope>NUCLEOTIDE SEQUENCE [LARGE SCALE GENOMIC DNA]</scope>
    <source>
        <strain evidence="2">S2_005_001_R2_27</strain>
    </source>
</reference>
<comment type="caution">
    <text evidence="2">The sequence shown here is derived from an EMBL/GenBank/DDBJ whole genome shotgun (WGS) entry which is preliminary data.</text>
</comment>
<feature type="signal peptide" evidence="1">
    <location>
        <begin position="1"/>
        <end position="28"/>
    </location>
</feature>
<sequence length="64" mass="7218">MMPSRRQTRYLLAASAAVLFAFASPVRADEAAAKKWLDSGEFQPSTLSKEEQLKELEWFIKAAE</sequence>
<evidence type="ECO:0000256" key="1">
    <source>
        <dbReference type="SAM" id="SignalP"/>
    </source>
</evidence>
<evidence type="ECO:0000313" key="3">
    <source>
        <dbReference type="Proteomes" id="UP000248887"/>
    </source>
</evidence>
<evidence type="ECO:0000313" key="2">
    <source>
        <dbReference type="EMBL" id="PZQ79120.1"/>
    </source>
</evidence>
<feature type="non-terminal residue" evidence="2">
    <location>
        <position position="64"/>
    </location>
</feature>
<name>A0A2W5SWJ1_ANCNO</name>
<accession>A0A2W5SWJ1</accession>
<gene>
    <name evidence="2" type="ORF">DI549_21025</name>
</gene>
<organism evidence="2 3">
    <name type="scientific">Ancylobacter novellus</name>
    <name type="common">Thiobacillus novellus</name>
    <dbReference type="NCBI Taxonomy" id="921"/>
    <lineage>
        <taxon>Bacteria</taxon>
        <taxon>Pseudomonadati</taxon>
        <taxon>Pseudomonadota</taxon>
        <taxon>Alphaproteobacteria</taxon>
        <taxon>Hyphomicrobiales</taxon>
        <taxon>Xanthobacteraceae</taxon>
        <taxon>Ancylobacter</taxon>
    </lineage>
</organism>
<keyword evidence="1" id="KW-0732">Signal</keyword>
<dbReference type="Proteomes" id="UP000248887">
    <property type="component" value="Unassembled WGS sequence"/>
</dbReference>
<dbReference type="EMBL" id="QFQD01000101">
    <property type="protein sequence ID" value="PZQ79120.1"/>
    <property type="molecule type" value="Genomic_DNA"/>
</dbReference>
<protein>
    <submittedName>
        <fullName evidence="2">ABC transporter substrate-binding protein</fullName>
    </submittedName>
</protein>
<proteinExistence type="predicted"/>
<dbReference type="AlphaFoldDB" id="A0A2W5SWJ1"/>
<feature type="chain" id="PRO_5016046736" evidence="1">
    <location>
        <begin position="29"/>
        <end position="64"/>
    </location>
</feature>